<evidence type="ECO:0000313" key="2">
    <source>
        <dbReference type="Proteomes" id="UP000825935"/>
    </source>
</evidence>
<evidence type="ECO:0000313" key="1">
    <source>
        <dbReference type="EMBL" id="KAH7438438.1"/>
    </source>
</evidence>
<keyword evidence="2" id="KW-1185">Reference proteome</keyword>
<gene>
    <name evidence="1" type="ORF">KP509_04G014900</name>
</gene>
<protein>
    <submittedName>
        <fullName evidence="1">Uncharacterized protein</fullName>
    </submittedName>
</protein>
<dbReference type="AlphaFoldDB" id="A0A8T2UUK7"/>
<dbReference type="Proteomes" id="UP000825935">
    <property type="component" value="Chromosome 4"/>
</dbReference>
<comment type="caution">
    <text evidence="1">The sequence shown here is derived from an EMBL/GenBank/DDBJ whole genome shotgun (WGS) entry which is preliminary data.</text>
</comment>
<sequence length="66" mass="7687">MHDDCQGNEKWQEKMTLSSRTSYIISQGGFISSISRSSLASIVWNWTRDDLHYALTTTIQRETYLK</sequence>
<proteinExistence type="predicted"/>
<dbReference type="EMBL" id="CM035409">
    <property type="protein sequence ID" value="KAH7438438.1"/>
    <property type="molecule type" value="Genomic_DNA"/>
</dbReference>
<accession>A0A8T2UUK7</accession>
<name>A0A8T2UUK7_CERRI</name>
<organism evidence="1 2">
    <name type="scientific">Ceratopteris richardii</name>
    <name type="common">Triangle waterfern</name>
    <dbReference type="NCBI Taxonomy" id="49495"/>
    <lineage>
        <taxon>Eukaryota</taxon>
        <taxon>Viridiplantae</taxon>
        <taxon>Streptophyta</taxon>
        <taxon>Embryophyta</taxon>
        <taxon>Tracheophyta</taxon>
        <taxon>Polypodiopsida</taxon>
        <taxon>Polypodiidae</taxon>
        <taxon>Polypodiales</taxon>
        <taxon>Pteridineae</taxon>
        <taxon>Pteridaceae</taxon>
        <taxon>Parkerioideae</taxon>
        <taxon>Ceratopteris</taxon>
    </lineage>
</organism>
<reference evidence="1" key="1">
    <citation type="submission" date="2021-08" db="EMBL/GenBank/DDBJ databases">
        <title>WGS assembly of Ceratopteris richardii.</title>
        <authorList>
            <person name="Marchant D.B."/>
            <person name="Chen G."/>
            <person name="Jenkins J."/>
            <person name="Shu S."/>
            <person name="Leebens-Mack J."/>
            <person name="Grimwood J."/>
            <person name="Schmutz J."/>
            <person name="Soltis P."/>
            <person name="Soltis D."/>
            <person name="Chen Z.-H."/>
        </authorList>
    </citation>
    <scope>NUCLEOTIDE SEQUENCE</scope>
    <source>
        <strain evidence="1">Whitten #5841</strain>
        <tissue evidence="1">Leaf</tissue>
    </source>
</reference>